<evidence type="ECO:0000256" key="3">
    <source>
        <dbReference type="ARBA" id="ARBA00023157"/>
    </source>
</evidence>
<dbReference type="PROSITE" id="PS51465">
    <property type="entry name" value="KAZAL_2"/>
    <property type="match status" value="2"/>
</dbReference>
<evidence type="ECO:0000256" key="1">
    <source>
        <dbReference type="ARBA" id="ARBA00022690"/>
    </source>
</evidence>
<evidence type="ECO:0000256" key="4">
    <source>
        <dbReference type="SAM" id="MobiDB-lite"/>
    </source>
</evidence>
<feature type="compositionally biased region" description="Polar residues" evidence="4">
    <location>
        <begin position="51"/>
        <end position="63"/>
    </location>
</feature>
<keyword evidence="5" id="KW-1133">Transmembrane helix</keyword>
<dbReference type="SMART" id="SM00280">
    <property type="entry name" value="KAZAL"/>
    <property type="match status" value="2"/>
</dbReference>
<evidence type="ECO:0000259" key="6">
    <source>
        <dbReference type="PROSITE" id="PS51465"/>
    </source>
</evidence>
<dbReference type="AlphaFoldDB" id="A0A210R6Y6"/>
<dbReference type="SUPFAM" id="SSF100895">
    <property type="entry name" value="Kazal-type serine protease inhibitors"/>
    <property type="match status" value="2"/>
</dbReference>
<dbReference type="Proteomes" id="UP000242188">
    <property type="component" value="Unassembled WGS sequence"/>
</dbReference>
<dbReference type="Gene3D" id="3.30.60.30">
    <property type="match status" value="2"/>
</dbReference>
<gene>
    <name evidence="7" type="ORF">KP79_PYT16233</name>
</gene>
<protein>
    <recommendedName>
        <fullName evidence="6">Kazal-like domain-containing protein</fullName>
    </recommendedName>
</protein>
<dbReference type="OrthoDB" id="6125779at2759"/>
<proteinExistence type="predicted"/>
<evidence type="ECO:0000313" key="7">
    <source>
        <dbReference type="EMBL" id="OWF56631.1"/>
    </source>
</evidence>
<dbReference type="GO" id="GO:0004867">
    <property type="term" value="F:serine-type endopeptidase inhibitor activity"/>
    <property type="evidence" value="ECO:0007669"/>
    <property type="project" value="UniProtKB-KW"/>
</dbReference>
<keyword evidence="2" id="KW-0722">Serine protease inhibitor</keyword>
<dbReference type="InterPro" id="IPR050653">
    <property type="entry name" value="Prot_Inhib_GrowthFact_Antg"/>
</dbReference>
<feature type="domain" description="Kazal-like" evidence="6">
    <location>
        <begin position="66"/>
        <end position="125"/>
    </location>
</feature>
<evidence type="ECO:0000256" key="2">
    <source>
        <dbReference type="ARBA" id="ARBA00022900"/>
    </source>
</evidence>
<keyword evidence="3" id="KW-1015">Disulfide bond</keyword>
<dbReference type="Pfam" id="PF07648">
    <property type="entry name" value="Kazal_2"/>
    <property type="match status" value="2"/>
</dbReference>
<keyword evidence="1" id="KW-0646">Protease inhibitor</keyword>
<reference evidence="7 8" key="1">
    <citation type="journal article" date="2017" name="Nat. Ecol. Evol.">
        <title>Scallop genome provides insights into evolution of bilaterian karyotype and development.</title>
        <authorList>
            <person name="Wang S."/>
            <person name="Zhang J."/>
            <person name="Jiao W."/>
            <person name="Li J."/>
            <person name="Xun X."/>
            <person name="Sun Y."/>
            <person name="Guo X."/>
            <person name="Huan P."/>
            <person name="Dong B."/>
            <person name="Zhang L."/>
            <person name="Hu X."/>
            <person name="Sun X."/>
            <person name="Wang J."/>
            <person name="Zhao C."/>
            <person name="Wang Y."/>
            <person name="Wang D."/>
            <person name="Huang X."/>
            <person name="Wang R."/>
            <person name="Lv J."/>
            <person name="Li Y."/>
            <person name="Zhang Z."/>
            <person name="Liu B."/>
            <person name="Lu W."/>
            <person name="Hui Y."/>
            <person name="Liang J."/>
            <person name="Zhou Z."/>
            <person name="Hou R."/>
            <person name="Li X."/>
            <person name="Liu Y."/>
            <person name="Li H."/>
            <person name="Ning X."/>
            <person name="Lin Y."/>
            <person name="Zhao L."/>
            <person name="Xing Q."/>
            <person name="Dou J."/>
            <person name="Li Y."/>
            <person name="Mao J."/>
            <person name="Guo H."/>
            <person name="Dou H."/>
            <person name="Li T."/>
            <person name="Mu C."/>
            <person name="Jiang W."/>
            <person name="Fu Q."/>
            <person name="Fu X."/>
            <person name="Miao Y."/>
            <person name="Liu J."/>
            <person name="Yu Q."/>
            <person name="Li R."/>
            <person name="Liao H."/>
            <person name="Li X."/>
            <person name="Kong Y."/>
            <person name="Jiang Z."/>
            <person name="Chourrout D."/>
            <person name="Li R."/>
            <person name="Bao Z."/>
        </authorList>
    </citation>
    <scope>NUCLEOTIDE SEQUENCE [LARGE SCALE GENOMIC DNA]</scope>
    <source>
        <strain evidence="7 8">PY_sf001</strain>
    </source>
</reference>
<evidence type="ECO:0000256" key="5">
    <source>
        <dbReference type="SAM" id="Phobius"/>
    </source>
</evidence>
<feature type="transmembrane region" description="Helical" evidence="5">
    <location>
        <begin position="12"/>
        <end position="37"/>
    </location>
</feature>
<dbReference type="PANTHER" id="PTHR10913:SF45">
    <property type="entry name" value="FOLLISTATIN, ISOFORM A-RELATED"/>
    <property type="match status" value="1"/>
</dbReference>
<dbReference type="InterPro" id="IPR036058">
    <property type="entry name" value="Kazal_dom_sf"/>
</dbReference>
<keyword evidence="5" id="KW-0812">Transmembrane</keyword>
<sequence>MCVYGSRPIDNLILYIDGIMTTMIRITMIFFSIGAVLGQTHHGHGHEHNVVSPSHVTSTNEKTTQNPDDILCPYFLSLDCDAQISDPNYRVCGSDGITYVNNCRFLQKSCQFDSLEVVHQGACNSSSTTPVTDMTSTIPLSTTMKALTAGVSTVTPSHGPIGSSTQSALPGETTVAITTIPSIAQIVQSVFCDNKDSIKCDYPPNLKCGSNGVTYPNECEFYKAVCDDSSLVPADPSRCGTHSRRSR</sequence>
<accession>A0A210R6Y6</accession>
<evidence type="ECO:0000313" key="8">
    <source>
        <dbReference type="Proteomes" id="UP000242188"/>
    </source>
</evidence>
<feature type="region of interest" description="Disordered" evidence="4">
    <location>
        <begin position="44"/>
        <end position="63"/>
    </location>
</feature>
<organism evidence="7 8">
    <name type="scientific">Mizuhopecten yessoensis</name>
    <name type="common">Japanese scallop</name>
    <name type="synonym">Patinopecten yessoensis</name>
    <dbReference type="NCBI Taxonomy" id="6573"/>
    <lineage>
        <taxon>Eukaryota</taxon>
        <taxon>Metazoa</taxon>
        <taxon>Spiralia</taxon>
        <taxon>Lophotrochozoa</taxon>
        <taxon>Mollusca</taxon>
        <taxon>Bivalvia</taxon>
        <taxon>Autobranchia</taxon>
        <taxon>Pteriomorphia</taxon>
        <taxon>Pectinida</taxon>
        <taxon>Pectinoidea</taxon>
        <taxon>Pectinidae</taxon>
        <taxon>Mizuhopecten</taxon>
    </lineage>
</organism>
<name>A0A210R6Y6_MIZYE</name>
<dbReference type="GO" id="GO:0005576">
    <property type="term" value="C:extracellular region"/>
    <property type="evidence" value="ECO:0007669"/>
    <property type="project" value="TreeGrafter"/>
</dbReference>
<feature type="domain" description="Kazal-like" evidence="6">
    <location>
        <begin position="186"/>
        <end position="241"/>
    </location>
</feature>
<dbReference type="EMBL" id="NEDP02000123">
    <property type="protein sequence ID" value="OWF56631.1"/>
    <property type="molecule type" value="Genomic_DNA"/>
</dbReference>
<dbReference type="CDD" id="cd00104">
    <property type="entry name" value="KAZAL_FS"/>
    <property type="match status" value="2"/>
</dbReference>
<keyword evidence="5" id="KW-0472">Membrane</keyword>
<dbReference type="PANTHER" id="PTHR10913">
    <property type="entry name" value="FOLLISTATIN-RELATED"/>
    <property type="match status" value="1"/>
</dbReference>
<keyword evidence="8" id="KW-1185">Reference proteome</keyword>
<comment type="caution">
    <text evidence="7">The sequence shown here is derived from an EMBL/GenBank/DDBJ whole genome shotgun (WGS) entry which is preliminary data.</text>
</comment>
<dbReference type="InterPro" id="IPR002350">
    <property type="entry name" value="Kazal_dom"/>
</dbReference>